<keyword evidence="4" id="KW-0946">Virion</keyword>
<evidence type="ECO:0000256" key="4">
    <source>
        <dbReference type="ARBA" id="ARBA00022844"/>
    </source>
</evidence>
<evidence type="ECO:0000256" key="5">
    <source>
        <dbReference type="ARBA" id="ARBA00022884"/>
    </source>
</evidence>
<evidence type="ECO:0000256" key="3">
    <source>
        <dbReference type="ARBA" id="ARBA00014389"/>
    </source>
</evidence>
<evidence type="ECO:0000256" key="7">
    <source>
        <dbReference type="ARBA" id="ARBA00023274"/>
    </source>
</evidence>
<dbReference type="Pfam" id="PF00952">
    <property type="entry name" value="Bunya_nucleocap"/>
    <property type="match status" value="1"/>
</dbReference>
<evidence type="ECO:0000256" key="6">
    <source>
        <dbReference type="ARBA" id="ARBA00023086"/>
    </source>
</evidence>
<organism evidence="9">
    <name type="scientific">Udune virus</name>
    <dbReference type="NCBI Taxonomy" id="2800946"/>
    <lineage>
        <taxon>Viruses</taxon>
        <taxon>Riboviria</taxon>
        <taxon>Orthornavirae</taxon>
        <taxon>Negarnaviricota</taxon>
        <taxon>Polyploviricotina</taxon>
        <taxon>Bunyaviricetes</taxon>
        <taxon>Elliovirales</taxon>
        <taxon>Peribunyaviridae</taxon>
        <taxon>Gryffinivirus</taxon>
        <taxon>Gryffinivirus alamedaense</taxon>
    </lineage>
</organism>
<evidence type="ECO:0000313" key="9">
    <source>
        <dbReference type="EMBL" id="QRW41715.1"/>
    </source>
</evidence>
<dbReference type="Gene3D" id="1.20.142.20">
    <property type="match status" value="1"/>
</dbReference>
<keyword evidence="7" id="KW-0687">Ribonucleoprotein</keyword>
<accession>A0A894KND6</accession>
<comment type="subcellular location">
    <subcellularLocation>
        <location evidence="1">Virion</location>
    </subcellularLocation>
</comment>
<dbReference type="EMBL" id="MW434619">
    <property type="protein sequence ID" value="QRW41715.1"/>
    <property type="molecule type" value="Genomic_RNA"/>
</dbReference>
<dbReference type="InterPro" id="IPR001784">
    <property type="entry name" value="Bunya_nucleocap"/>
</dbReference>
<dbReference type="GO" id="GO:0003723">
    <property type="term" value="F:RNA binding"/>
    <property type="evidence" value="ECO:0007669"/>
    <property type="project" value="UniProtKB-KW"/>
</dbReference>
<dbReference type="Gene3D" id="1.10.472.180">
    <property type="entry name" value="Bunyavirus nucleocapsid (N) protein, C-terminal domain"/>
    <property type="match status" value="1"/>
</dbReference>
<protein>
    <recommendedName>
        <fullName evidence="3">Nucleoprotein</fullName>
    </recommendedName>
    <alternativeName>
        <fullName evidence="8">Nucleocapsid protein</fullName>
    </alternativeName>
</protein>
<proteinExistence type="inferred from homology"/>
<sequence length="262" mass="29462">MTSLGKIVSGQAGPSKAVRDGEMVVTAGFGPPDDSQVTSSGFIPMDGLAIFYEKYGAITGPKEATGVWVKYKPWKTKMAVHNDETITVQPSVRAKYEVVNTFRYPMRPLVTSDMTLKRLSGYSAVMCFESIKNATPLEIKNLGIINPIAESIGIKCEEFPLLYCAAANGAEMFPEFGMYSFFLQLYRHQKLKTQDTERTVLKMMRMKYNGLPLNEYLEGQSKDVKKAWDAVTSLPWKGNTRPKKEIIDYLEQQLKIDISDLR</sequence>
<evidence type="ECO:0000256" key="8">
    <source>
        <dbReference type="ARBA" id="ARBA00033344"/>
    </source>
</evidence>
<dbReference type="GO" id="GO:1990904">
    <property type="term" value="C:ribonucleoprotein complex"/>
    <property type="evidence" value="ECO:0007669"/>
    <property type="project" value="UniProtKB-KW"/>
</dbReference>
<keyword evidence="5" id="KW-0694">RNA-binding</keyword>
<comment type="similarity">
    <text evidence="2">Belongs to the orthobunyavirus nucleocapsid protein family.</text>
</comment>
<evidence type="ECO:0000256" key="2">
    <source>
        <dbReference type="ARBA" id="ARBA00006516"/>
    </source>
</evidence>
<reference evidence="9" key="1">
    <citation type="journal article" date="2020" name="bioRxiv">
        <title>Single mosquito metatranscriptomics identifies vectors, emerging pathogens and reservoirs in one assay.</title>
        <authorList>
            <person name="Batson J."/>
            <person name="Dudas G."/>
            <person name="Haas-Stapleton E."/>
            <person name="Kistler A.L."/>
            <person name="Li L.M."/>
            <person name="Logan P."/>
            <person name="Ratnasiri K."/>
            <person name="Retallack H."/>
        </authorList>
    </citation>
    <scope>NUCLEOTIDE SEQUENCE</scope>
    <source>
        <strain evidence="9">CMS001_040_ALCO</strain>
    </source>
</reference>
<name>A0A894KND6_9VIRU</name>
<dbReference type="GO" id="GO:0019013">
    <property type="term" value="C:viral nucleocapsid"/>
    <property type="evidence" value="ECO:0007669"/>
    <property type="project" value="UniProtKB-KW"/>
</dbReference>
<evidence type="ECO:0000256" key="1">
    <source>
        <dbReference type="ARBA" id="ARBA00004328"/>
    </source>
</evidence>
<keyword evidence="6 9" id="KW-0543">Viral nucleoprotein</keyword>
<dbReference type="InterPro" id="IPR043011">
    <property type="entry name" value="Bunya_nucleocap_C"/>
</dbReference>
<dbReference type="InterPro" id="IPR043012">
    <property type="entry name" value="Bunya_nucleocap_N"/>
</dbReference>